<feature type="region of interest" description="Disordered" evidence="1">
    <location>
        <begin position="790"/>
        <end position="832"/>
    </location>
</feature>
<dbReference type="AlphaFoldDB" id="A0A6G1IUF1"/>
<evidence type="ECO:0000313" key="4">
    <source>
        <dbReference type="Proteomes" id="UP000799291"/>
    </source>
</evidence>
<feature type="chain" id="PRO_5026300239" evidence="2">
    <location>
        <begin position="20"/>
        <end position="852"/>
    </location>
</feature>
<feature type="signal peptide" evidence="2">
    <location>
        <begin position="1"/>
        <end position="19"/>
    </location>
</feature>
<feature type="compositionally biased region" description="Low complexity" evidence="1">
    <location>
        <begin position="387"/>
        <end position="398"/>
    </location>
</feature>
<evidence type="ECO:0000256" key="2">
    <source>
        <dbReference type="SAM" id="SignalP"/>
    </source>
</evidence>
<accession>A0A6G1IUF1</accession>
<feature type="region of interest" description="Disordered" evidence="1">
    <location>
        <begin position="565"/>
        <end position="584"/>
    </location>
</feature>
<feature type="compositionally biased region" description="Low complexity" evidence="1">
    <location>
        <begin position="407"/>
        <end position="423"/>
    </location>
</feature>
<feature type="region of interest" description="Disordered" evidence="1">
    <location>
        <begin position="32"/>
        <end position="72"/>
    </location>
</feature>
<feature type="region of interest" description="Disordered" evidence="1">
    <location>
        <begin position="378"/>
        <end position="556"/>
    </location>
</feature>
<proteinExistence type="predicted"/>
<dbReference type="OrthoDB" id="3944128at2759"/>
<dbReference type="PANTHER" id="PTHR24216">
    <property type="entry name" value="PAXILLIN-RELATED"/>
    <property type="match status" value="1"/>
</dbReference>
<feature type="compositionally biased region" description="Polar residues" evidence="1">
    <location>
        <begin position="435"/>
        <end position="467"/>
    </location>
</feature>
<feature type="compositionally biased region" description="Low complexity" evidence="1">
    <location>
        <begin position="36"/>
        <end position="66"/>
    </location>
</feature>
<sequence>MAFRLVPFVFGGLVAVGSAHLIPQHGVFPRQAVSNSTGAPQTPSSTPTPTSTSSSDTSSITSTSTPNRFGNAPGSCPTSYAAGFPVETLDFTTQCESASARGRDDKYYYMKDTCLEEYCNWQWTSALTSYIQANITQTVTSTRTWFEGSFGTGDLRSYTTGTYTYILDPPKAISATAPCCGRCTLYAKTVDLYFWPSATETATPSVTGLLPNQTAVANALQADSGSYVDEKGFTFVSPSIYIGFTSLGATDMCGEVGTPLYNTTLAFDPTEVSSVLPRTMTATCITSYTAADGVVRNGTVLEGEDVVTKALTYSDVAQNCSTISGYYWFSDNPSSYFAEAGDPCHPVLAIPTKVNQLQKEWNNCGAKYDGGFYDPPKTLKQGPLLVPTTADPTPTADPGQSPGTGVPQTTAAPTALPETTKAPSTSQVPDPEPPATSNDPQPPVSTNDPVPDPTTEQSNPSAPTTEANPPPSSNDPVVSNPPASTTVQPDPTTQANPPQPGPSTTIVLNPPPANPTTGAQDPNTSNPPVLTLNPQPTTNPSDPNAPSNPSNPPVLTLVPTIITPVQSTANPQNPNPNPVPQPSGTAVIIGTQTLQPGSAITVGGTTTTLPNGQTTVTGGTELVLDPQGTQVIVDRTSTLNLPPAVPVQQTAAPVVVTVGDQTITAAPSGPIVIGTQTLLPGSTILVDGTTLSLAPSGSQLVVGSSTIPLTSAPEVTAAPVVVTLGSTTLTANSLTQFVLGSTTLTAGGTVTADGTTYVLSTNSEGSTMLVAGTGGVSSVASVVATATGVVGNSTSSGESSTSTSSRSSGGISSSSGSATPTESESSPAQATGAAGTLRLDWLLSGLFGHRES</sequence>
<name>A0A6G1IUF1_9PLEO</name>
<gene>
    <name evidence="3" type="ORF">K458DRAFT_433400</name>
</gene>
<feature type="compositionally biased region" description="Low complexity" evidence="1">
    <location>
        <begin position="536"/>
        <end position="548"/>
    </location>
</feature>
<feature type="compositionally biased region" description="Polar residues" evidence="1">
    <location>
        <begin position="483"/>
        <end position="507"/>
    </location>
</feature>
<feature type="compositionally biased region" description="Low complexity" evidence="1">
    <location>
        <begin position="790"/>
        <end position="826"/>
    </location>
</feature>
<organism evidence="3 4">
    <name type="scientific">Lentithecium fluviatile CBS 122367</name>
    <dbReference type="NCBI Taxonomy" id="1168545"/>
    <lineage>
        <taxon>Eukaryota</taxon>
        <taxon>Fungi</taxon>
        <taxon>Dikarya</taxon>
        <taxon>Ascomycota</taxon>
        <taxon>Pezizomycotina</taxon>
        <taxon>Dothideomycetes</taxon>
        <taxon>Pleosporomycetidae</taxon>
        <taxon>Pleosporales</taxon>
        <taxon>Massarineae</taxon>
        <taxon>Lentitheciaceae</taxon>
        <taxon>Lentithecium</taxon>
    </lineage>
</organism>
<evidence type="ECO:0000313" key="3">
    <source>
        <dbReference type="EMBL" id="KAF2681583.1"/>
    </source>
</evidence>
<reference evidence="3" key="1">
    <citation type="journal article" date="2020" name="Stud. Mycol.">
        <title>101 Dothideomycetes genomes: a test case for predicting lifestyles and emergence of pathogens.</title>
        <authorList>
            <person name="Haridas S."/>
            <person name="Albert R."/>
            <person name="Binder M."/>
            <person name="Bloem J."/>
            <person name="Labutti K."/>
            <person name="Salamov A."/>
            <person name="Andreopoulos B."/>
            <person name="Baker S."/>
            <person name="Barry K."/>
            <person name="Bills G."/>
            <person name="Bluhm B."/>
            <person name="Cannon C."/>
            <person name="Castanera R."/>
            <person name="Culley D."/>
            <person name="Daum C."/>
            <person name="Ezra D."/>
            <person name="Gonzalez J."/>
            <person name="Henrissat B."/>
            <person name="Kuo A."/>
            <person name="Liang C."/>
            <person name="Lipzen A."/>
            <person name="Lutzoni F."/>
            <person name="Magnuson J."/>
            <person name="Mondo S."/>
            <person name="Nolan M."/>
            <person name="Ohm R."/>
            <person name="Pangilinan J."/>
            <person name="Park H.-J."/>
            <person name="Ramirez L."/>
            <person name="Alfaro M."/>
            <person name="Sun H."/>
            <person name="Tritt A."/>
            <person name="Yoshinaga Y."/>
            <person name="Zwiers L.-H."/>
            <person name="Turgeon B."/>
            <person name="Goodwin S."/>
            <person name="Spatafora J."/>
            <person name="Crous P."/>
            <person name="Grigoriev I."/>
        </authorList>
    </citation>
    <scope>NUCLEOTIDE SEQUENCE</scope>
    <source>
        <strain evidence="3">CBS 122367</strain>
    </source>
</reference>
<keyword evidence="2" id="KW-0732">Signal</keyword>
<keyword evidence="4" id="KW-1185">Reference proteome</keyword>
<feature type="compositionally biased region" description="Polar residues" evidence="1">
    <location>
        <begin position="515"/>
        <end position="535"/>
    </location>
</feature>
<dbReference type="PANTHER" id="PTHR24216:SF65">
    <property type="entry name" value="PAXILLIN-LIKE PROTEIN 1"/>
    <property type="match status" value="1"/>
</dbReference>
<dbReference type="Proteomes" id="UP000799291">
    <property type="component" value="Unassembled WGS sequence"/>
</dbReference>
<protein>
    <submittedName>
        <fullName evidence="3">Uncharacterized protein</fullName>
    </submittedName>
</protein>
<dbReference type="EMBL" id="MU005590">
    <property type="protein sequence ID" value="KAF2681583.1"/>
    <property type="molecule type" value="Genomic_DNA"/>
</dbReference>
<evidence type="ECO:0000256" key="1">
    <source>
        <dbReference type="SAM" id="MobiDB-lite"/>
    </source>
</evidence>